<accession>A0ACC3DRH6</accession>
<protein>
    <submittedName>
        <fullName evidence="1">Uncharacterized protein</fullName>
    </submittedName>
</protein>
<evidence type="ECO:0000313" key="2">
    <source>
        <dbReference type="Proteomes" id="UP001186974"/>
    </source>
</evidence>
<organism evidence="1 2">
    <name type="scientific">Coniosporium uncinatum</name>
    <dbReference type="NCBI Taxonomy" id="93489"/>
    <lineage>
        <taxon>Eukaryota</taxon>
        <taxon>Fungi</taxon>
        <taxon>Dikarya</taxon>
        <taxon>Ascomycota</taxon>
        <taxon>Pezizomycotina</taxon>
        <taxon>Dothideomycetes</taxon>
        <taxon>Dothideomycetes incertae sedis</taxon>
        <taxon>Coniosporium</taxon>
    </lineage>
</organism>
<name>A0ACC3DRH6_9PEZI</name>
<dbReference type="Proteomes" id="UP001186974">
    <property type="component" value="Unassembled WGS sequence"/>
</dbReference>
<gene>
    <name evidence="1" type="ORF">LTS18_005381</name>
</gene>
<proteinExistence type="predicted"/>
<feature type="non-terminal residue" evidence="1">
    <location>
        <position position="280"/>
    </location>
</feature>
<evidence type="ECO:0000313" key="1">
    <source>
        <dbReference type="EMBL" id="KAK3079240.1"/>
    </source>
</evidence>
<sequence>MSRSSSSRRPMSSSDALDQEIPGAFPDNALASYSNSQSLSQAIYARRAEYTRPRKIRVKVGTWNVASFKGTEKDIGGWFVQGKGVEEALAGLGVTNSHDSHDPHDSHAKDTPNGAPLDKRESVPDQERRRSKKSSTIPKGDEGSVPGGDDIDLYAIGLQEVVDITSAAEALKPYTDPAVANKFKDAIEESLPKNYTLVAEQQLIGLLLLVYASPQLAPEIKNVSTTSVGTGLMGYMGNKGAVTARIMVGESTRLVFINSHLAAGADKGSVERRNWDAAQI</sequence>
<keyword evidence="2" id="KW-1185">Reference proteome</keyword>
<comment type="caution">
    <text evidence="1">The sequence shown here is derived from an EMBL/GenBank/DDBJ whole genome shotgun (WGS) entry which is preliminary data.</text>
</comment>
<dbReference type="EMBL" id="JAWDJW010001276">
    <property type="protein sequence ID" value="KAK3079240.1"/>
    <property type="molecule type" value="Genomic_DNA"/>
</dbReference>
<reference evidence="1" key="1">
    <citation type="submission" date="2024-09" db="EMBL/GenBank/DDBJ databases">
        <title>Black Yeasts Isolated from many extreme environments.</title>
        <authorList>
            <person name="Coleine C."/>
            <person name="Stajich J.E."/>
            <person name="Selbmann L."/>
        </authorList>
    </citation>
    <scope>NUCLEOTIDE SEQUENCE</scope>
    <source>
        <strain evidence="1">CCFEE 5737</strain>
    </source>
</reference>